<dbReference type="EMBL" id="LIRS01000091">
    <property type="protein sequence ID" value="KOY28698.1"/>
    <property type="molecule type" value="Genomic_DNA"/>
</dbReference>
<dbReference type="AlphaFoldDB" id="A0AAW3ISH0"/>
<evidence type="ECO:0000313" key="2">
    <source>
        <dbReference type="Proteomes" id="UP000037697"/>
    </source>
</evidence>
<organism evidence="1 2">
    <name type="scientific">Vibrio parahaemolyticus</name>
    <dbReference type="NCBI Taxonomy" id="670"/>
    <lineage>
        <taxon>Bacteria</taxon>
        <taxon>Pseudomonadati</taxon>
        <taxon>Pseudomonadota</taxon>
        <taxon>Gammaproteobacteria</taxon>
        <taxon>Vibrionales</taxon>
        <taxon>Vibrionaceae</taxon>
        <taxon>Vibrio</taxon>
    </lineage>
</organism>
<accession>A0AAW3ISH0</accession>
<gene>
    <name evidence="1" type="ORF">ACX05_17645</name>
</gene>
<proteinExistence type="predicted"/>
<name>A0AAW3ISH0_VIBPH</name>
<reference evidence="1 2" key="1">
    <citation type="submission" date="2015-07" db="EMBL/GenBank/DDBJ databases">
        <title>Foodborne Vibrio parahaemolyticus Isolates.</title>
        <authorList>
            <person name="Ronholm J."/>
            <person name="Petronella N."/>
            <person name="Kenwell R."/>
            <person name="Banerjee S."/>
        </authorList>
    </citation>
    <scope>NUCLEOTIDE SEQUENCE [LARGE SCALE GENOMIC DNA]</scope>
    <source>
        <strain evidence="1 2">HS-06-05</strain>
    </source>
</reference>
<evidence type="ECO:0000313" key="1">
    <source>
        <dbReference type="EMBL" id="KOY28698.1"/>
    </source>
</evidence>
<protein>
    <submittedName>
        <fullName evidence="1">Uncharacterized protein</fullName>
    </submittedName>
</protein>
<comment type="caution">
    <text evidence="1">The sequence shown here is derived from an EMBL/GenBank/DDBJ whole genome shotgun (WGS) entry which is preliminary data.</text>
</comment>
<dbReference type="Proteomes" id="UP000037697">
    <property type="component" value="Unassembled WGS sequence"/>
</dbReference>
<sequence>MALESVRDVSSVFAFSGNHAIAIIKNSVFTISVKNMPLFGRWENDDFYFCSKRFERAERIGNREIELMIS</sequence>